<evidence type="ECO:0000259" key="1">
    <source>
        <dbReference type="PROSITE" id="PS50097"/>
    </source>
</evidence>
<keyword evidence="3" id="KW-1185">Reference proteome</keyword>
<name>A0A6A6U8Q2_9PEZI</name>
<dbReference type="OrthoDB" id="1022638at2759"/>
<accession>A0A6A6U8Q2</accession>
<dbReference type="InterPro" id="IPR011333">
    <property type="entry name" value="SKP1/BTB/POZ_sf"/>
</dbReference>
<sequence length="227" mass="26185">MIQVTIGQEGDTSCHTFTVPKDLLASDSEYFRGMFRHNFKEVNKGVVNMPDVHPATFQMYLEYLYSGKIFSKDIQGEIEGELEAKEYTDKARKGQDIDPEFEAHCKEKLALINAICLADYLQSDGFHNASIDILIEICEEKDDYFPDWAVVMIVDSCVPLLVRLAQDFIIHAGWGEWFTDRESLPDRCLQFFLQVVGETTELLSLTGRPFQPPWETDRCRYHRHGMD</sequence>
<dbReference type="Gene3D" id="3.30.710.10">
    <property type="entry name" value="Potassium Channel Kv1.1, Chain A"/>
    <property type="match status" value="1"/>
</dbReference>
<dbReference type="PANTHER" id="PTHR47843">
    <property type="entry name" value="BTB DOMAIN-CONTAINING PROTEIN-RELATED"/>
    <property type="match status" value="1"/>
</dbReference>
<dbReference type="PANTHER" id="PTHR47843:SF2">
    <property type="entry name" value="BTB DOMAIN-CONTAINING PROTEIN"/>
    <property type="match status" value="1"/>
</dbReference>
<feature type="domain" description="BTB" evidence="1">
    <location>
        <begin position="1"/>
        <end position="73"/>
    </location>
</feature>
<protein>
    <recommendedName>
        <fullName evidence="1">BTB domain-containing protein</fullName>
    </recommendedName>
</protein>
<organism evidence="2 3">
    <name type="scientific">Microthyrium microscopicum</name>
    <dbReference type="NCBI Taxonomy" id="703497"/>
    <lineage>
        <taxon>Eukaryota</taxon>
        <taxon>Fungi</taxon>
        <taxon>Dikarya</taxon>
        <taxon>Ascomycota</taxon>
        <taxon>Pezizomycotina</taxon>
        <taxon>Dothideomycetes</taxon>
        <taxon>Dothideomycetes incertae sedis</taxon>
        <taxon>Microthyriales</taxon>
        <taxon>Microthyriaceae</taxon>
        <taxon>Microthyrium</taxon>
    </lineage>
</organism>
<dbReference type="SUPFAM" id="SSF54695">
    <property type="entry name" value="POZ domain"/>
    <property type="match status" value="1"/>
</dbReference>
<proteinExistence type="predicted"/>
<reference evidence="2" key="1">
    <citation type="journal article" date="2020" name="Stud. Mycol.">
        <title>101 Dothideomycetes genomes: a test case for predicting lifestyles and emergence of pathogens.</title>
        <authorList>
            <person name="Haridas S."/>
            <person name="Albert R."/>
            <person name="Binder M."/>
            <person name="Bloem J."/>
            <person name="Labutti K."/>
            <person name="Salamov A."/>
            <person name="Andreopoulos B."/>
            <person name="Baker S."/>
            <person name="Barry K."/>
            <person name="Bills G."/>
            <person name="Bluhm B."/>
            <person name="Cannon C."/>
            <person name="Castanera R."/>
            <person name="Culley D."/>
            <person name="Daum C."/>
            <person name="Ezra D."/>
            <person name="Gonzalez J."/>
            <person name="Henrissat B."/>
            <person name="Kuo A."/>
            <person name="Liang C."/>
            <person name="Lipzen A."/>
            <person name="Lutzoni F."/>
            <person name="Magnuson J."/>
            <person name="Mondo S."/>
            <person name="Nolan M."/>
            <person name="Ohm R."/>
            <person name="Pangilinan J."/>
            <person name="Park H.-J."/>
            <person name="Ramirez L."/>
            <person name="Alfaro M."/>
            <person name="Sun H."/>
            <person name="Tritt A."/>
            <person name="Yoshinaga Y."/>
            <person name="Zwiers L.-H."/>
            <person name="Turgeon B."/>
            <person name="Goodwin S."/>
            <person name="Spatafora J."/>
            <person name="Crous P."/>
            <person name="Grigoriev I."/>
        </authorList>
    </citation>
    <scope>NUCLEOTIDE SEQUENCE</scope>
    <source>
        <strain evidence="2">CBS 115976</strain>
    </source>
</reference>
<dbReference type="EMBL" id="MU004237">
    <property type="protein sequence ID" value="KAF2667996.1"/>
    <property type="molecule type" value="Genomic_DNA"/>
</dbReference>
<evidence type="ECO:0000313" key="3">
    <source>
        <dbReference type="Proteomes" id="UP000799302"/>
    </source>
</evidence>
<dbReference type="PROSITE" id="PS50097">
    <property type="entry name" value="BTB"/>
    <property type="match status" value="1"/>
</dbReference>
<dbReference type="AlphaFoldDB" id="A0A6A6U8Q2"/>
<evidence type="ECO:0000313" key="2">
    <source>
        <dbReference type="EMBL" id="KAF2667996.1"/>
    </source>
</evidence>
<dbReference type="CDD" id="cd18186">
    <property type="entry name" value="BTB_POZ_ZBTB_KLHL-like"/>
    <property type="match status" value="1"/>
</dbReference>
<dbReference type="InterPro" id="IPR000210">
    <property type="entry name" value="BTB/POZ_dom"/>
</dbReference>
<gene>
    <name evidence="2" type="ORF">BT63DRAFT_306553</name>
</gene>
<dbReference type="Pfam" id="PF00651">
    <property type="entry name" value="BTB"/>
    <property type="match status" value="1"/>
</dbReference>
<dbReference type="Proteomes" id="UP000799302">
    <property type="component" value="Unassembled WGS sequence"/>
</dbReference>